<dbReference type="AlphaFoldDB" id="A0A212LPN0"/>
<accession>A0A212LPN0</accession>
<sequence length="146" mass="15622">MARPDRSPPADMPPGLLPKGDYQAEVVESAVVPTAAGGGEMLKLIFEVTAGAFRRRRVVERLNIVNANAIAQRIAQERLGRLCAAAGLAGIADSQELHGIAVTIRVDIRPGSGDYGDQTVIKDYRPPAARPLPPPRQAAGRRPWDP</sequence>
<reference evidence="2" key="1">
    <citation type="submission" date="2016-08" db="EMBL/GenBank/DDBJ databases">
        <authorList>
            <person name="Seilhamer J.J."/>
        </authorList>
    </citation>
    <scope>NUCLEOTIDE SEQUENCE</scope>
    <source>
        <strain evidence="2">86</strain>
    </source>
</reference>
<dbReference type="EMBL" id="FMJD01000013">
    <property type="protein sequence ID" value="SCM79456.1"/>
    <property type="molecule type" value="Genomic_DNA"/>
</dbReference>
<proteinExistence type="predicted"/>
<protein>
    <submittedName>
        <fullName evidence="2">Uncharacterized protein</fullName>
    </submittedName>
</protein>
<evidence type="ECO:0000256" key="1">
    <source>
        <dbReference type="SAM" id="MobiDB-lite"/>
    </source>
</evidence>
<feature type="region of interest" description="Disordered" evidence="1">
    <location>
        <begin position="110"/>
        <end position="146"/>
    </location>
</feature>
<feature type="compositionally biased region" description="Low complexity" evidence="1">
    <location>
        <begin position="137"/>
        <end position="146"/>
    </location>
</feature>
<name>A0A212LPN0_9HYPH</name>
<evidence type="ECO:0000313" key="2">
    <source>
        <dbReference type="EMBL" id="SCM79456.1"/>
    </source>
</evidence>
<gene>
    <name evidence="2" type="ORF">KL86PLE_90411</name>
</gene>
<dbReference type="RefSeq" id="WP_288198547.1">
    <property type="nucleotide sequence ID" value="NZ_LT608334.1"/>
</dbReference>
<organism evidence="2">
    <name type="scientific">uncultured Pleomorphomonas sp</name>
    <dbReference type="NCBI Taxonomy" id="442121"/>
    <lineage>
        <taxon>Bacteria</taxon>
        <taxon>Pseudomonadati</taxon>
        <taxon>Pseudomonadota</taxon>
        <taxon>Alphaproteobacteria</taxon>
        <taxon>Hyphomicrobiales</taxon>
        <taxon>Pleomorphomonadaceae</taxon>
        <taxon>Pleomorphomonas</taxon>
        <taxon>environmental samples</taxon>
    </lineage>
</organism>
<dbReference type="Pfam" id="PF05037">
    <property type="entry name" value="DUF669"/>
    <property type="match status" value="1"/>
</dbReference>
<dbReference type="InterPro" id="IPR007731">
    <property type="entry name" value="DUF669"/>
</dbReference>